<dbReference type="RefSeq" id="WP_125972464.1">
    <property type="nucleotide sequence ID" value="NZ_BAAADY010000009.1"/>
</dbReference>
<dbReference type="AlphaFoldDB" id="A0A7X6BEQ3"/>
<feature type="transmembrane region" description="Helical" evidence="1">
    <location>
        <begin position="112"/>
        <end position="129"/>
    </location>
</feature>
<feature type="transmembrane region" description="Helical" evidence="1">
    <location>
        <begin position="88"/>
        <end position="106"/>
    </location>
</feature>
<evidence type="ECO:0000313" key="2">
    <source>
        <dbReference type="EMBL" id="NJB99166.1"/>
    </source>
</evidence>
<name>A0A7X6BEQ3_9SPHN</name>
<organism evidence="2 3">
    <name type="scientific">Sphingomonas trueperi</name>
    <dbReference type="NCBI Taxonomy" id="53317"/>
    <lineage>
        <taxon>Bacteria</taxon>
        <taxon>Pseudomonadati</taxon>
        <taxon>Pseudomonadota</taxon>
        <taxon>Alphaproteobacteria</taxon>
        <taxon>Sphingomonadales</taxon>
        <taxon>Sphingomonadaceae</taxon>
        <taxon>Sphingomonas</taxon>
    </lineage>
</organism>
<accession>A0A7X6BEQ3</accession>
<keyword evidence="1" id="KW-0812">Transmembrane</keyword>
<keyword evidence="1" id="KW-1133">Transmembrane helix</keyword>
<evidence type="ECO:0000313" key="3">
    <source>
        <dbReference type="Proteomes" id="UP000531251"/>
    </source>
</evidence>
<dbReference type="Proteomes" id="UP000531251">
    <property type="component" value="Unassembled WGS sequence"/>
</dbReference>
<gene>
    <name evidence="2" type="ORF">GGR89_003507</name>
</gene>
<dbReference type="EMBL" id="JAATJB010000013">
    <property type="protein sequence ID" value="NJB99166.1"/>
    <property type="molecule type" value="Genomic_DNA"/>
</dbReference>
<protein>
    <submittedName>
        <fullName evidence="2">Uncharacterized protein</fullName>
    </submittedName>
</protein>
<reference evidence="2 3" key="1">
    <citation type="submission" date="2020-03" db="EMBL/GenBank/DDBJ databases">
        <title>Genomic Encyclopedia of Type Strains, Phase IV (KMG-IV): sequencing the most valuable type-strain genomes for metagenomic binning, comparative biology and taxonomic classification.</title>
        <authorList>
            <person name="Goeker M."/>
        </authorList>
    </citation>
    <scope>NUCLEOTIDE SEQUENCE [LARGE SCALE GENOMIC DNA]</scope>
    <source>
        <strain evidence="2 3">DSM 7225</strain>
    </source>
</reference>
<sequence length="153" mass="17051">MSWLRAIDWIWHVRGTLALPARPTSFNALEPVFEERGTTVERGPDTLAFHKDNPDSQDKLASFEHGTLQFVATEKGPALRYDLTSHPLLWCFIAPAPFAALAYAAQPMRTPGYIFAGIFAALYLAGRVIEQRNAHKLFRERLLGTDTAEAVPA</sequence>
<keyword evidence="1" id="KW-0472">Membrane</keyword>
<proteinExistence type="predicted"/>
<evidence type="ECO:0000256" key="1">
    <source>
        <dbReference type="SAM" id="Phobius"/>
    </source>
</evidence>
<comment type="caution">
    <text evidence="2">The sequence shown here is derived from an EMBL/GenBank/DDBJ whole genome shotgun (WGS) entry which is preliminary data.</text>
</comment>
<keyword evidence="3" id="KW-1185">Reference proteome</keyword>